<organism evidence="1 2">
    <name type="scientific">Chryseobacterium indoltheticum</name>
    <dbReference type="NCBI Taxonomy" id="254"/>
    <lineage>
        <taxon>Bacteria</taxon>
        <taxon>Pseudomonadati</taxon>
        <taxon>Bacteroidota</taxon>
        <taxon>Flavobacteriia</taxon>
        <taxon>Flavobacteriales</taxon>
        <taxon>Weeksellaceae</taxon>
        <taxon>Chryseobacterium group</taxon>
        <taxon>Chryseobacterium</taxon>
    </lineage>
</organism>
<gene>
    <name evidence="1" type="ORF">NCTC13532_00538</name>
</gene>
<name>A0A381FBF9_9FLAO</name>
<dbReference type="RefSeq" id="WP_115619112.1">
    <property type="nucleotide sequence ID" value="NZ_UFVR01000004.1"/>
</dbReference>
<dbReference type="NCBIfam" id="TIGR01200">
    <property type="entry name" value="GLPGLI"/>
    <property type="match status" value="1"/>
</dbReference>
<dbReference type="InterPro" id="IPR005901">
    <property type="entry name" value="GLPGLI"/>
</dbReference>
<protein>
    <submittedName>
        <fullName evidence="1">GLPGLI family protein</fullName>
    </submittedName>
</protein>
<accession>A0A381FBF9</accession>
<evidence type="ECO:0000313" key="2">
    <source>
        <dbReference type="Proteomes" id="UP000254282"/>
    </source>
</evidence>
<dbReference type="EMBL" id="UFVR01000004">
    <property type="protein sequence ID" value="SUX43909.1"/>
    <property type="molecule type" value="Genomic_DNA"/>
</dbReference>
<proteinExistence type="predicted"/>
<dbReference type="AlphaFoldDB" id="A0A381FBF9"/>
<reference evidence="1 2" key="1">
    <citation type="submission" date="2018-06" db="EMBL/GenBank/DDBJ databases">
        <authorList>
            <consortium name="Pathogen Informatics"/>
            <person name="Doyle S."/>
        </authorList>
    </citation>
    <scope>NUCLEOTIDE SEQUENCE [LARGE SCALE GENOMIC DNA]</scope>
    <source>
        <strain evidence="1 2">NCTC13532</strain>
    </source>
</reference>
<evidence type="ECO:0000313" key="1">
    <source>
        <dbReference type="EMBL" id="SUX43909.1"/>
    </source>
</evidence>
<dbReference type="Proteomes" id="UP000254282">
    <property type="component" value="Unassembled WGS sequence"/>
</dbReference>
<sequence length="257" mass="30305">MKLIVIFFLFYFSSFYGQSHIRFIYEYKIVKDSSKKNDITKKIMYLDISDNVSMFYDNEEYQNDSILTAINEISSMNSDKVLKKYPSYSISLISSLQGNSYQVSDDRLQKWKITDEKAVMLNYQAQKAEINFGGRKWIAWFSSEIPIPDGPYKFHGLPGLIIKIEDLSSSHSFKLIAVEKKYCERKFNFKNSIAINYIKFKKLNKEYRENPLKNLMNVEVISTQDGLDNNEFKKKMLKYKKDKILRNNNVIELDLIK</sequence>
<dbReference type="Pfam" id="PF09697">
    <property type="entry name" value="Porph_ging"/>
    <property type="match status" value="1"/>
</dbReference>